<evidence type="ECO:0000313" key="2">
    <source>
        <dbReference type="EMBL" id="RDI18673.1"/>
    </source>
</evidence>
<dbReference type="Proteomes" id="UP000255265">
    <property type="component" value="Unassembled WGS sequence"/>
</dbReference>
<proteinExistence type="predicted"/>
<dbReference type="InterPro" id="IPR036866">
    <property type="entry name" value="RibonucZ/Hydroxyglut_hydro"/>
</dbReference>
<reference evidence="2 3" key="1">
    <citation type="submission" date="2018-07" db="EMBL/GenBank/DDBJ databases">
        <title>Genomic Encyclopedia of Type Strains, Phase IV (KMG-IV): sequencing the most valuable type-strain genomes for metagenomic binning, comparative biology and taxonomic classification.</title>
        <authorList>
            <person name="Goeker M."/>
        </authorList>
    </citation>
    <scope>NUCLEOTIDE SEQUENCE [LARGE SCALE GENOMIC DNA]</scope>
    <source>
        <strain evidence="2 3">DSM 21352</strain>
    </source>
</reference>
<dbReference type="GO" id="GO:0016787">
    <property type="term" value="F:hydrolase activity"/>
    <property type="evidence" value="ECO:0007669"/>
    <property type="project" value="UniProtKB-KW"/>
</dbReference>
<dbReference type="InterPro" id="IPR050855">
    <property type="entry name" value="NDM-1-like"/>
</dbReference>
<keyword evidence="3" id="KW-1185">Reference proteome</keyword>
<dbReference type="Gene3D" id="3.60.15.10">
    <property type="entry name" value="Ribonuclease Z/Hydroxyacylglutathione hydrolase-like"/>
    <property type="match status" value="1"/>
</dbReference>
<dbReference type="PANTHER" id="PTHR42951">
    <property type="entry name" value="METALLO-BETA-LACTAMASE DOMAIN-CONTAINING"/>
    <property type="match status" value="1"/>
</dbReference>
<dbReference type="Pfam" id="PF00753">
    <property type="entry name" value="Lactamase_B"/>
    <property type="match status" value="1"/>
</dbReference>
<evidence type="ECO:0000259" key="1">
    <source>
        <dbReference type="SMART" id="SM00849"/>
    </source>
</evidence>
<keyword evidence="2" id="KW-0378">Hydrolase</keyword>
<evidence type="ECO:0000313" key="3">
    <source>
        <dbReference type="Proteomes" id="UP000255265"/>
    </source>
</evidence>
<sequence>MAVELPAQITVFERGWLSSNNILLTGGRETVLVDTGYCTQANQTRALVQDALAGRTLDRIVNTHLHSDHCGGNAHLQEVYPSVRIGIAQSQLDNVQSWREEALTYRATGQQCPRFVAHDALSPGDVIEMGDLAWSVVAGAGHDPHEFLLFEPVHRILISADALWQHGYGVVFPELEGEDGFADVATTLDRIEALAPRTVIPGHGAVFLDVEEALARARRRLAQQREDPRSHAWHALKVLLKFKLLEQRRVERASLLEWASTMPYARALGMMHFVDEPLPALMERALGSLLKSGAARQQEEWIEDGC</sequence>
<feature type="domain" description="Metallo-beta-lactamase" evidence="1">
    <location>
        <begin position="18"/>
        <end position="203"/>
    </location>
</feature>
<dbReference type="AlphaFoldDB" id="A0A370F6N2"/>
<dbReference type="SMART" id="SM00849">
    <property type="entry name" value="Lactamase_B"/>
    <property type="match status" value="1"/>
</dbReference>
<dbReference type="EMBL" id="QQAV01000014">
    <property type="protein sequence ID" value="RDI18673.1"/>
    <property type="molecule type" value="Genomic_DNA"/>
</dbReference>
<name>A0A370F6N2_9BURK</name>
<dbReference type="PANTHER" id="PTHR42951:SF14">
    <property type="entry name" value="METALLO-BETA-LACTAMASE SUPERFAMILY PROTEIN"/>
    <property type="match status" value="1"/>
</dbReference>
<dbReference type="OrthoDB" id="2971563at2"/>
<comment type="caution">
    <text evidence="2">The sequence shown here is derived from an EMBL/GenBank/DDBJ whole genome shotgun (WGS) entry which is preliminary data.</text>
</comment>
<protein>
    <submittedName>
        <fullName evidence="2">Glyoxylase-like metal-dependent hydrolase (Beta-lactamase superfamily II)</fullName>
    </submittedName>
</protein>
<dbReference type="SUPFAM" id="SSF56281">
    <property type="entry name" value="Metallo-hydrolase/oxidoreductase"/>
    <property type="match status" value="1"/>
</dbReference>
<accession>A0A370F6N2</accession>
<dbReference type="CDD" id="cd06262">
    <property type="entry name" value="metallo-hydrolase-like_MBL-fold"/>
    <property type="match status" value="1"/>
</dbReference>
<dbReference type="RefSeq" id="WP_114804676.1">
    <property type="nucleotide sequence ID" value="NZ_QQAV01000014.1"/>
</dbReference>
<gene>
    <name evidence="2" type="ORF">DFR41_114121</name>
</gene>
<dbReference type="InterPro" id="IPR001279">
    <property type="entry name" value="Metallo-B-lactamas"/>
</dbReference>
<organism evidence="2 3">
    <name type="scientific">Pseudacidovorax intermedius</name>
    <dbReference type="NCBI Taxonomy" id="433924"/>
    <lineage>
        <taxon>Bacteria</taxon>
        <taxon>Pseudomonadati</taxon>
        <taxon>Pseudomonadota</taxon>
        <taxon>Betaproteobacteria</taxon>
        <taxon>Burkholderiales</taxon>
        <taxon>Comamonadaceae</taxon>
        <taxon>Pseudacidovorax</taxon>
    </lineage>
</organism>